<dbReference type="EMBL" id="NASK01000102">
    <property type="protein sequence ID" value="OTQ48427.1"/>
    <property type="molecule type" value="Genomic_DNA"/>
</dbReference>
<gene>
    <name evidence="9" type="ORF">B6D06_09655</name>
</gene>
<dbReference type="PANTHER" id="PTHR30185">
    <property type="entry name" value="CRYPTIC BETA-GLUCOSIDE BGL OPERON ANTITERMINATOR"/>
    <property type="match status" value="1"/>
</dbReference>
<reference evidence="9 10" key="1">
    <citation type="submission" date="2017-03" db="EMBL/GenBank/DDBJ databases">
        <title>Comparative genomics of honeybee gut symbionts reveal geographically distinct and subgroup specific antibiotic resistance.</title>
        <authorList>
            <person name="Ludvigsen J."/>
            <person name="Porcellato D."/>
            <person name="Labee-Lund T.M."/>
            <person name="Amdam G.V."/>
            <person name="Rudi K."/>
        </authorList>
    </citation>
    <scope>NUCLEOTIDE SEQUENCE [LARGE SCALE GENOMIC DNA]</scope>
    <source>
        <strain evidence="9 10">A-4-12</strain>
    </source>
</reference>
<dbReference type="SUPFAM" id="SSF55804">
    <property type="entry name" value="Phoshotransferase/anion transport protein"/>
    <property type="match status" value="1"/>
</dbReference>
<evidence type="ECO:0000259" key="6">
    <source>
        <dbReference type="PROSITE" id="PS51094"/>
    </source>
</evidence>
<dbReference type="InterPro" id="IPR036634">
    <property type="entry name" value="PRD_sf"/>
</dbReference>
<dbReference type="Gene3D" id="1.10.1790.10">
    <property type="entry name" value="PRD domain"/>
    <property type="match status" value="1"/>
</dbReference>
<feature type="domain" description="PTS EIIB type-2" evidence="7">
    <location>
        <begin position="405"/>
        <end position="493"/>
    </location>
</feature>
<dbReference type="GO" id="GO:0006355">
    <property type="term" value="P:regulation of DNA-templated transcription"/>
    <property type="evidence" value="ECO:0007669"/>
    <property type="project" value="InterPro"/>
</dbReference>
<sequence>MRTRTIAVFRKFISIDYPLTIDTLSEEFQISTRTMRNEIREINDFLHKRALPLISSIRNKGFIIKGTNEQKQLVKIALQQLPVSPILSKEERQFDLLLAIAFSVTPIILSQKENSYYVSKSVLDEDIRKLKLRLKKYDIELVSQPKLGMQLVGLERSIRLMMYEVINQYASNLNYEQPLKELNLIQQLLFSYIPQMLINKLFELAEQTMSQVHDEIYKQQIVIFTAIWVIRNQQHHHLTKIRSDFIHNDSGSISQFIRLVCQHAALQVSRQEQQYIIYMLETFNTKDINNSIDWLNAQLLAIKLVNYVEEKTQIPFSIKQEQLYENLCKHLAGLIARVSNNIHIINPLLDNIKQNYGVIYSAIAQFIQNLETTLSNKVSEDEVAFLTIHFSAFASEINQERSYYFKAVVICDHGIATSNLLAQSLKEFFNIEILAILARNDQHLLKQLDFDLIFSTFPLSHYEHPVLVLEPILKEKNHPIITDFLAKNRDHQRMVNHCTDATDLFYALVNLIEESGGVVSAPIYNQLEKCLAINNLKINKRKIQPMLKDILTDDDIILQQTCSNWQQAITFVAQPLLQKNYISKNYVDAMISSLEQYGPYIVIGKNLALAHARPEDGVNQLGLSVMTMRDPVDFGNQDMGPVKIIFCLAAIDSFSHLNIMRSLIELINDESKLDRLLMCHCVSQFKAILFNEPTPALT</sequence>
<evidence type="ECO:0000256" key="1">
    <source>
        <dbReference type="ARBA" id="ARBA00022679"/>
    </source>
</evidence>
<evidence type="ECO:0000313" key="10">
    <source>
        <dbReference type="Proteomes" id="UP000194968"/>
    </source>
</evidence>
<protein>
    <submittedName>
        <fullName evidence="9">Transcription antiterminator BglG</fullName>
    </submittedName>
</protein>
<dbReference type="OrthoDB" id="6628642at2"/>
<dbReference type="SUPFAM" id="SSF52794">
    <property type="entry name" value="PTS system IIB component-like"/>
    <property type="match status" value="1"/>
</dbReference>
<dbReference type="PROSITE" id="PS51094">
    <property type="entry name" value="PTS_EIIA_TYPE_2"/>
    <property type="match status" value="1"/>
</dbReference>
<dbReference type="PROSITE" id="PS51372">
    <property type="entry name" value="PRD_2"/>
    <property type="match status" value="1"/>
</dbReference>
<evidence type="ECO:0000256" key="3">
    <source>
        <dbReference type="ARBA" id="ARBA00023015"/>
    </source>
</evidence>
<evidence type="ECO:0000256" key="5">
    <source>
        <dbReference type="ARBA" id="ARBA00023163"/>
    </source>
</evidence>
<dbReference type="InterPro" id="IPR002178">
    <property type="entry name" value="PTS_EIIA_type-2_dom"/>
</dbReference>
<evidence type="ECO:0000256" key="4">
    <source>
        <dbReference type="ARBA" id="ARBA00023159"/>
    </source>
</evidence>
<dbReference type="InterPro" id="IPR007737">
    <property type="entry name" value="Mga_HTH"/>
</dbReference>
<dbReference type="Pfam" id="PF05043">
    <property type="entry name" value="Mga"/>
    <property type="match status" value="1"/>
</dbReference>
<comment type="caution">
    <text evidence="9">The sequence shown here is derived from an EMBL/GenBank/DDBJ whole genome shotgun (WGS) entry which is preliminary data.</text>
</comment>
<dbReference type="InterPro" id="IPR050661">
    <property type="entry name" value="BglG_antiterminators"/>
</dbReference>
<dbReference type="InterPro" id="IPR011608">
    <property type="entry name" value="PRD"/>
</dbReference>
<keyword evidence="2" id="KW-0677">Repeat</keyword>
<proteinExistence type="predicted"/>
<dbReference type="RefSeq" id="WP_086320980.1">
    <property type="nucleotide sequence ID" value="NZ_NASD01000004.1"/>
</dbReference>
<dbReference type="InterPro" id="IPR036095">
    <property type="entry name" value="PTS_EIIB-like_sf"/>
</dbReference>
<keyword evidence="4" id="KW-0010">Activator</keyword>
<accession>A0A242NST8</accession>
<dbReference type="GO" id="GO:0008982">
    <property type="term" value="F:protein-N(PI)-phosphohistidine-sugar phosphotransferase activity"/>
    <property type="evidence" value="ECO:0007669"/>
    <property type="project" value="InterPro"/>
</dbReference>
<evidence type="ECO:0000256" key="2">
    <source>
        <dbReference type="ARBA" id="ARBA00022737"/>
    </source>
</evidence>
<dbReference type="CDD" id="cd00211">
    <property type="entry name" value="PTS_IIA_fru"/>
    <property type="match status" value="1"/>
</dbReference>
<organism evidence="9 10">
    <name type="scientific">Gilliamella apis</name>
    <dbReference type="NCBI Taxonomy" id="1970738"/>
    <lineage>
        <taxon>Bacteria</taxon>
        <taxon>Pseudomonadati</taxon>
        <taxon>Pseudomonadota</taxon>
        <taxon>Gammaproteobacteria</taxon>
        <taxon>Orbales</taxon>
        <taxon>Orbaceae</taxon>
        <taxon>Gilliamella</taxon>
    </lineage>
</organism>
<feature type="domain" description="PTS EIIA type-2" evidence="6">
    <location>
        <begin position="549"/>
        <end position="692"/>
    </location>
</feature>
<dbReference type="SUPFAM" id="SSF63520">
    <property type="entry name" value="PTS-regulatory domain, PRD"/>
    <property type="match status" value="1"/>
</dbReference>
<dbReference type="Proteomes" id="UP000194968">
    <property type="component" value="Unassembled WGS sequence"/>
</dbReference>
<dbReference type="Gene3D" id="3.40.50.2300">
    <property type="match status" value="1"/>
</dbReference>
<keyword evidence="1" id="KW-0808">Transferase</keyword>
<name>A0A242NST8_9GAMM</name>
<dbReference type="AlphaFoldDB" id="A0A242NST8"/>
<dbReference type="PROSITE" id="PS51099">
    <property type="entry name" value="PTS_EIIB_TYPE_2"/>
    <property type="match status" value="1"/>
</dbReference>
<keyword evidence="5" id="KW-0804">Transcription</keyword>
<evidence type="ECO:0000259" key="7">
    <source>
        <dbReference type="PROSITE" id="PS51099"/>
    </source>
</evidence>
<dbReference type="GO" id="GO:0009401">
    <property type="term" value="P:phosphoenolpyruvate-dependent sugar phosphotransferase system"/>
    <property type="evidence" value="ECO:0007669"/>
    <property type="project" value="InterPro"/>
</dbReference>
<dbReference type="InterPro" id="IPR016152">
    <property type="entry name" value="PTrfase/Anion_transptr"/>
</dbReference>
<dbReference type="Gene3D" id="3.40.930.10">
    <property type="entry name" value="Mannitol-specific EII, Chain A"/>
    <property type="match status" value="1"/>
</dbReference>
<dbReference type="Pfam" id="PF00359">
    <property type="entry name" value="PTS_EIIA_2"/>
    <property type="match status" value="1"/>
</dbReference>
<feature type="domain" description="PRD" evidence="8">
    <location>
        <begin position="292"/>
        <end position="400"/>
    </location>
</feature>
<dbReference type="CDD" id="cd05568">
    <property type="entry name" value="PTS_IIB_bgl_like"/>
    <property type="match status" value="1"/>
</dbReference>
<dbReference type="PANTHER" id="PTHR30185:SF18">
    <property type="entry name" value="TRANSCRIPTIONAL REGULATOR MTLR"/>
    <property type="match status" value="1"/>
</dbReference>
<evidence type="ECO:0000259" key="8">
    <source>
        <dbReference type="PROSITE" id="PS51372"/>
    </source>
</evidence>
<dbReference type="InterPro" id="IPR013011">
    <property type="entry name" value="PTS_EIIB_2"/>
</dbReference>
<keyword evidence="3" id="KW-0805">Transcription regulation</keyword>
<dbReference type="Pfam" id="PF00874">
    <property type="entry name" value="PRD"/>
    <property type="match status" value="1"/>
</dbReference>
<evidence type="ECO:0000313" key="9">
    <source>
        <dbReference type="EMBL" id="OTQ48427.1"/>
    </source>
</evidence>